<dbReference type="RefSeq" id="XP_020430199.1">
    <property type="nucleotide sequence ID" value="XM_020579524.1"/>
</dbReference>
<dbReference type="GeneID" id="31364197"/>
<sequence>MNKINTQIYQYLFVNNIKLNGRQLLSNKRERFNCLNPQNHFSMDCLNGKSFNMLLPPPSDIAALVKQSTARVINLQRVTEFEYHLKTIVWILLH</sequence>
<reference evidence="1 2" key="1">
    <citation type="journal article" date="2011" name="Genome Res.">
        <title>Phylogeny-wide analysis of social amoeba genomes highlights ancient origins for complex intercellular communication.</title>
        <authorList>
            <person name="Heidel A.J."/>
            <person name="Lawal H.M."/>
            <person name="Felder M."/>
            <person name="Schilde C."/>
            <person name="Helps N.R."/>
            <person name="Tunggal B."/>
            <person name="Rivero F."/>
            <person name="John U."/>
            <person name="Schleicher M."/>
            <person name="Eichinger L."/>
            <person name="Platzer M."/>
            <person name="Noegel A.A."/>
            <person name="Schaap P."/>
            <person name="Gloeckner G."/>
        </authorList>
    </citation>
    <scope>NUCLEOTIDE SEQUENCE [LARGE SCALE GENOMIC DNA]</scope>
    <source>
        <strain evidence="2">ATCC 26659 / Pp 5 / PN500</strain>
    </source>
</reference>
<name>D3BJJ2_HETP5</name>
<gene>
    <name evidence="1" type="ORF">PPL_08719</name>
</gene>
<accession>D3BJJ2</accession>
<dbReference type="EMBL" id="ADBJ01000038">
    <property type="protein sequence ID" value="EFA78072.1"/>
    <property type="molecule type" value="Genomic_DNA"/>
</dbReference>
<evidence type="ECO:0000313" key="2">
    <source>
        <dbReference type="Proteomes" id="UP000001396"/>
    </source>
</evidence>
<dbReference type="AlphaFoldDB" id="D3BJJ2"/>
<comment type="caution">
    <text evidence="1">The sequence shown here is derived from an EMBL/GenBank/DDBJ whole genome shotgun (WGS) entry which is preliminary data.</text>
</comment>
<dbReference type="Proteomes" id="UP000001396">
    <property type="component" value="Unassembled WGS sequence"/>
</dbReference>
<protein>
    <submittedName>
        <fullName evidence="1">Uncharacterized protein</fullName>
    </submittedName>
</protein>
<evidence type="ECO:0000313" key="1">
    <source>
        <dbReference type="EMBL" id="EFA78072.1"/>
    </source>
</evidence>
<organism evidence="1 2">
    <name type="scientific">Heterostelium pallidum (strain ATCC 26659 / Pp 5 / PN500)</name>
    <name type="common">Cellular slime mold</name>
    <name type="synonym">Polysphondylium pallidum</name>
    <dbReference type="NCBI Taxonomy" id="670386"/>
    <lineage>
        <taxon>Eukaryota</taxon>
        <taxon>Amoebozoa</taxon>
        <taxon>Evosea</taxon>
        <taxon>Eumycetozoa</taxon>
        <taxon>Dictyostelia</taxon>
        <taxon>Acytosteliales</taxon>
        <taxon>Acytosteliaceae</taxon>
        <taxon>Heterostelium</taxon>
    </lineage>
</organism>
<keyword evidence="2" id="KW-1185">Reference proteome</keyword>
<proteinExistence type="predicted"/>
<dbReference type="InParanoid" id="D3BJJ2"/>